<dbReference type="Gene3D" id="1.10.530.10">
    <property type="match status" value="1"/>
</dbReference>
<reference evidence="4" key="1">
    <citation type="journal article" date="2019" name="Int. J. Syst. Evol. Microbiol.">
        <title>The Global Catalogue of Microorganisms (GCM) 10K type strain sequencing project: providing services to taxonomists for standard genome sequencing and annotation.</title>
        <authorList>
            <consortium name="The Broad Institute Genomics Platform"/>
            <consortium name="The Broad Institute Genome Sequencing Center for Infectious Disease"/>
            <person name="Wu L."/>
            <person name="Ma J."/>
        </authorList>
    </citation>
    <scope>NUCLEOTIDE SEQUENCE [LARGE SCALE GENOMIC DNA]</scope>
    <source>
        <strain evidence="4">JCM 17925</strain>
    </source>
</reference>
<gene>
    <name evidence="3" type="ORF">GCM10023187_11940</name>
</gene>
<dbReference type="PANTHER" id="PTHR37423:SF2">
    <property type="entry name" value="MEMBRANE-BOUND LYTIC MUREIN TRANSGLYCOSYLASE C"/>
    <property type="match status" value="1"/>
</dbReference>
<organism evidence="3 4">
    <name type="scientific">Nibrella viscosa</name>
    <dbReference type="NCBI Taxonomy" id="1084524"/>
    <lineage>
        <taxon>Bacteria</taxon>
        <taxon>Pseudomonadati</taxon>
        <taxon>Bacteroidota</taxon>
        <taxon>Cytophagia</taxon>
        <taxon>Cytophagales</taxon>
        <taxon>Spirosomataceae</taxon>
        <taxon>Nibrella</taxon>
    </lineage>
</organism>
<accession>A0ABP8K3C6</accession>
<dbReference type="EMBL" id="BAABHB010000002">
    <property type="protein sequence ID" value="GAA4399679.1"/>
    <property type="molecule type" value="Genomic_DNA"/>
</dbReference>
<dbReference type="InterPro" id="IPR008258">
    <property type="entry name" value="Transglycosylase_SLT_dom_1"/>
</dbReference>
<feature type="domain" description="Transglycosylase SLT" evidence="2">
    <location>
        <begin position="89"/>
        <end position="187"/>
    </location>
</feature>
<dbReference type="Pfam" id="PF01464">
    <property type="entry name" value="SLT"/>
    <property type="match status" value="1"/>
</dbReference>
<dbReference type="PANTHER" id="PTHR37423">
    <property type="entry name" value="SOLUBLE LYTIC MUREIN TRANSGLYCOSYLASE-RELATED"/>
    <property type="match status" value="1"/>
</dbReference>
<dbReference type="Proteomes" id="UP001500936">
    <property type="component" value="Unassembled WGS sequence"/>
</dbReference>
<evidence type="ECO:0000256" key="1">
    <source>
        <dbReference type="ARBA" id="ARBA00007734"/>
    </source>
</evidence>
<evidence type="ECO:0000259" key="2">
    <source>
        <dbReference type="Pfam" id="PF01464"/>
    </source>
</evidence>
<comment type="similarity">
    <text evidence="1">Belongs to the transglycosylase Slt family.</text>
</comment>
<proteinExistence type="inferred from homology"/>
<evidence type="ECO:0000313" key="4">
    <source>
        <dbReference type="Proteomes" id="UP001500936"/>
    </source>
</evidence>
<sequence length="425" mass="46733">MRKLLAIAATTVTLWGAGVATSIGHAQTLNVAASSIHFCGEVLPAHQPAIAQRWIKSLTRQASYSDDLRAMKRRAAVVFPIIEPIIEKYNIPADFKYIPLIESELIGNAVSSQGAAGFWQLMPQTARLLGLRVSRKHDDRMNLKKATEAACRYIRSLYRILGNWTLVAAAYNSGPNFVQQLRREHPNQHPITLPYKVQTQAYLYQAVAVKELFSRPQVYKKYLKPHALAALSKDTGPITESERLAILATFETVALGADTDDEQGLDTSTLSEVDADAVTLLASMKDEPFFLLDEKKATPAPVPIVDVPVERAPAAGSISAVPRLETRSLSNNTLAEGQLFIFEVVRPEAINGVQVGVGDLLYAQVQYLDAASGRAFLRTQKLVKAQTQETINLKLSAVELVQQPGVRIPSRETLASGWRLSWEPL</sequence>
<dbReference type="CDD" id="cd16894">
    <property type="entry name" value="MltD-like"/>
    <property type="match status" value="1"/>
</dbReference>
<evidence type="ECO:0000313" key="3">
    <source>
        <dbReference type="EMBL" id="GAA4399679.1"/>
    </source>
</evidence>
<keyword evidence="4" id="KW-1185">Reference proteome</keyword>
<comment type="caution">
    <text evidence="3">The sequence shown here is derived from an EMBL/GenBank/DDBJ whole genome shotgun (WGS) entry which is preliminary data.</text>
</comment>
<dbReference type="SUPFAM" id="SSF53955">
    <property type="entry name" value="Lysozyme-like"/>
    <property type="match status" value="1"/>
</dbReference>
<name>A0ABP8K3C6_9BACT</name>
<dbReference type="InterPro" id="IPR023346">
    <property type="entry name" value="Lysozyme-like_dom_sf"/>
</dbReference>
<protein>
    <recommendedName>
        <fullName evidence="2">Transglycosylase SLT domain-containing protein</fullName>
    </recommendedName>
</protein>
<dbReference type="RefSeq" id="WP_345264943.1">
    <property type="nucleotide sequence ID" value="NZ_BAABHB010000002.1"/>
</dbReference>